<proteinExistence type="predicted"/>
<gene>
    <name evidence="2" type="ORF">KU39_3025</name>
</gene>
<dbReference type="PANTHER" id="PTHR35894">
    <property type="entry name" value="GENERAL SECRETION PATHWAY PROTEIN A-RELATED"/>
    <property type="match status" value="1"/>
</dbReference>
<dbReference type="RefSeq" id="WP_017377561.1">
    <property type="nucleotide sequence ID" value="NZ_CP012508.1"/>
</dbReference>
<dbReference type="AlphaFoldDB" id="A0A1L6TFG5"/>
<dbReference type="SUPFAM" id="SSF52540">
    <property type="entry name" value="P-loop containing nucleoside triphosphate hydrolases"/>
    <property type="match status" value="1"/>
</dbReference>
<reference evidence="2 3" key="1">
    <citation type="journal article" date="2014" name="Genome Announc.">
        <title>Comparative Genome Analysis of Two Isolates of the Fish Pathogen Piscirickettsia salmonis from Different Hosts Reveals Major Differences in Virulence-Associated Secretion Systems.</title>
        <authorList>
            <person name="Bohle H."/>
            <person name="Henriquez P."/>
            <person name="Grothusen H."/>
            <person name="Navas E."/>
            <person name="Sandoval A."/>
            <person name="Bustamante F."/>
            <person name="Bustos P."/>
            <person name="Mancilla M."/>
        </authorList>
    </citation>
    <scope>NUCLEOTIDE SEQUENCE [LARGE SCALE GENOMIC DNA]</scope>
    <source>
        <strain evidence="3">B1-32597</strain>
    </source>
</reference>
<dbReference type="Pfam" id="PF13401">
    <property type="entry name" value="AAA_22"/>
    <property type="match status" value="1"/>
</dbReference>
<dbReference type="PANTHER" id="PTHR35894:SF1">
    <property type="entry name" value="PHOSPHORIBULOKINASE _ URIDINE KINASE FAMILY"/>
    <property type="match status" value="1"/>
</dbReference>
<sequence length="332" mass="37644">MAYAYQAKKSASFLRRLNNPFDSDSKGFKAYITPGWNKQLELIGHTVCYSDYVVAVYGPIGAGKSTFLELLKQRLDKRAQFSHLQGESKHSELTTLRAIVAALYLPPADHCTTIEHCFDYIYKYMAERRHTGVSYVLTVDHADHFGPKILSMLQLLAARLRDQKGCMLHFLLFGEERLIRQLKEILGDKSWQEYLYCCKLKPFSDVEVQLYLDDKLRSLSEAFAFSERDIDLVLKGAVGLPGRINQISRQLVQQKEPKQTRAHRGYRNWAVVFSLLVLISVVVSYLSNQQSWHDSARYGEHSKQSVSHKTTAGLKPGEVSVPLILPGKASSG</sequence>
<evidence type="ECO:0000259" key="1">
    <source>
        <dbReference type="Pfam" id="PF13401"/>
    </source>
</evidence>
<dbReference type="GO" id="GO:0016887">
    <property type="term" value="F:ATP hydrolysis activity"/>
    <property type="evidence" value="ECO:0007669"/>
    <property type="project" value="InterPro"/>
</dbReference>
<organism evidence="2 3">
    <name type="scientific">Piscirickettsia salmonis</name>
    <dbReference type="NCBI Taxonomy" id="1238"/>
    <lineage>
        <taxon>Bacteria</taxon>
        <taxon>Pseudomonadati</taxon>
        <taxon>Pseudomonadota</taxon>
        <taxon>Gammaproteobacteria</taxon>
        <taxon>Thiotrichales</taxon>
        <taxon>Piscirickettsiaceae</taxon>
        <taxon>Piscirickettsia</taxon>
    </lineage>
</organism>
<dbReference type="Gene3D" id="3.40.50.300">
    <property type="entry name" value="P-loop containing nucleotide triphosphate hydrolases"/>
    <property type="match status" value="1"/>
</dbReference>
<protein>
    <submittedName>
        <fullName evidence="2">AAA domain protein</fullName>
    </submittedName>
</protein>
<evidence type="ECO:0000313" key="2">
    <source>
        <dbReference type="EMBL" id="ALB24198.1"/>
    </source>
</evidence>
<accession>A0A1L6TFG5</accession>
<dbReference type="InterPro" id="IPR049945">
    <property type="entry name" value="AAA_22"/>
</dbReference>
<dbReference type="InterPro" id="IPR052026">
    <property type="entry name" value="ExeA_AAA_ATPase_DNA-bind"/>
</dbReference>
<dbReference type="OrthoDB" id="6189127at2"/>
<evidence type="ECO:0000313" key="3">
    <source>
        <dbReference type="Proteomes" id="UP000029558"/>
    </source>
</evidence>
<dbReference type="Proteomes" id="UP000029558">
    <property type="component" value="Chromosome"/>
</dbReference>
<feature type="domain" description="ORC1/DEAH AAA+ ATPase" evidence="1">
    <location>
        <begin position="51"/>
        <end position="181"/>
    </location>
</feature>
<dbReference type="InterPro" id="IPR027417">
    <property type="entry name" value="P-loop_NTPase"/>
</dbReference>
<dbReference type="EMBL" id="CP012508">
    <property type="protein sequence ID" value="ALB24198.1"/>
    <property type="molecule type" value="Genomic_DNA"/>
</dbReference>
<name>A0A1L6TFG5_PISSA</name>